<reference evidence="2" key="1">
    <citation type="journal article" date="2018" name="PLoS Negl. Trop. Dis.">
        <title>Sialome diversity of ticks revealed by RNAseq of single tick salivary glands.</title>
        <authorList>
            <person name="Perner J."/>
            <person name="Kropackova S."/>
            <person name="Kopacek P."/>
            <person name="Ribeiro J.M."/>
        </authorList>
    </citation>
    <scope>NUCLEOTIDE SEQUENCE</scope>
    <source>
        <strain evidence="2">Siblings of single egg batch collected in Ceske Budejovice</strain>
        <tissue evidence="2">Salivary glands</tissue>
    </source>
</reference>
<name>A0A147BTJ9_IXORI</name>
<protein>
    <submittedName>
        <fullName evidence="2">Putative secreted protein</fullName>
    </submittedName>
</protein>
<proteinExistence type="predicted"/>
<organism evidence="2">
    <name type="scientific">Ixodes ricinus</name>
    <name type="common">Common tick</name>
    <name type="synonym">Acarus ricinus</name>
    <dbReference type="NCBI Taxonomy" id="34613"/>
    <lineage>
        <taxon>Eukaryota</taxon>
        <taxon>Metazoa</taxon>
        <taxon>Ecdysozoa</taxon>
        <taxon>Arthropoda</taxon>
        <taxon>Chelicerata</taxon>
        <taxon>Arachnida</taxon>
        <taxon>Acari</taxon>
        <taxon>Parasitiformes</taxon>
        <taxon>Ixodida</taxon>
        <taxon>Ixodoidea</taxon>
        <taxon>Ixodidae</taxon>
        <taxon>Ixodinae</taxon>
        <taxon>Ixodes</taxon>
    </lineage>
</organism>
<feature type="chain" id="PRO_5007542853" evidence="1">
    <location>
        <begin position="28"/>
        <end position="98"/>
    </location>
</feature>
<sequence>AFNVITFLQLAVFVAILFNINLHSACAESNETSARARSVDSTADDTCKSTCSKGADGAWSECGGGCICVPAGNGKDSREGRCIMLIREEDFRTPDAEE</sequence>
<evidence type="ECO:0000313" key="2">
    <source>
        <dbReference type="EMBL" id="JAR94099.1"/>
    </source>
</evidence>
<dbReference type="EMBL" id="GEGO01001305">
    <property type="protein sequence ID" value="JAR94099.1"/>
    <property type="molecule type" value="Transcribed_RNA"/>
</dbReference>
<feature type="signal peptide" evidence="1">
    <location>
        <begin position="1"/>
        <end position="27"/>
    </location>
</feature>
<accession>A0A147BTJ9</accession>
<keyword evidence="1" id="KW-0732">Signal</keyword>
<dbReference type="AlphaFoldDB" id="A0A147BTJ9"/>
<feature type="non-terminal residue" evidence="2">
    <location>
        <position position="1"/>
    </location>
</feature>
<evidence type="ECO:0000256" key="1">
    <source>
        <dbReference type="SAM" id="SignalP"/>
    </source>
</evidence>